<dbReference type="InParanoid" id="A0A0C3NBD1"/>
<dbReference type="HOGENOM" id="CLU_007337_5_0_1"/>
<dbReference type="OrthoDB" id="3261594at2759"/>
<keyword evidence="3" id="KW-1185">Reference proteome</keyword>
<dbReference type="EMBL" id="KN832199">
    <property type="protein sequence ID" value="KIN93210.1"/>
    <property type="molecule type" value="Genomic_DNA"/>
</dbReference>
<name>A0A0C3NBD1_PISTI</name>
<proteinExistence type="predicted"/>
<feature type="non-terminal residue" evidence="2">
    <location>
        <position position="256"/>
    </location>
</feature>
<evidence type="ECO:0000256" key="1">
    <source>
        <dbReference type="SAM" id="MobiDB-lite"/>
    </source>
</evidence>
<gene>
    <name evidence="2" type="ORF">M404DRAFT_100342</name>
</gene>
<sequence length="256" mass="28894">QYNCICTKYGFGHLHKVSTCTTWLQHLNEAPTNEERKRIHLARLLGEHVSNIPAAPGTPDSPQAFDDSVPPSVCRAENLHLPDGNRPALPSHFPNESMPDLPLHFPNKNTPDSPPHFPNKNMPDSPPHFPDENMPNSPPHFPDENMPDSPPHPVQVEILYEHHPCPTINLSELQEKAVLRVLKDTLHFITALSQVTLEDPIVKLSTESWICLCNPPHLPMSIDNPGHWHSISIYLATEHSSQETYEKVCQSMIRNF</sequence>
<evidence type="ECO:0000313" key="2">
    <source>
        <dbReference type="EMBL" id="KIN93210.1"/>
    </source>
</evidence>
<dbReference type="STRING" id="870435.A0A0C3NBD1"/>
<feature type="region of interest" description="Disordered" evidence="1">
    <location>
        <begin position="104"/>
        <end position="152"/>
    </location>
</feature>
<dbReference type="Proteomes" id="UP000054217">
    <property type="component" value="Unassembled WGS sequence"/>
</dbReference>
<accession>A0A0C3NBD1</accession>
<dbReference type="AlphaFoldDB" id="A0A0C3NBD1"/>
<evidence type="ECO:0000313" key="3">
    <source>
        <dbReference type="Proteomes" id="UP000054217"/>
    </source>
</evidence>
<feature type="region of interest" description="Disordered" evidence="1">
    <location>
        <begin position="80"/>
        <end position="99"/>
    </location>
</feature>
<feature type="non-terminal residue" evidence="2">
    <location>
        <position position="1"/>
    </location>
</feature>
<protein>
    <submittedName>
        <fullName evidence="2">Uncharacterized protein</fullName>
    </submittedName>
</protein>
<reference evidence="3" key="2">
    <citation type="submission" date="2015-01" db="EMBL/GenBank/DDBJ databases">
        <title>Evolutionary Origins and Diversification of the Mycorrhizal Mutualists.</title>
        <authorList>
            <consortium name="DOE Joint Genome Institute"/>
            <consortium name="Mycorrhizal Genomics Consortium"/>
            <person name="Kohler A."/>
            <person name="Kuo A."/>
            <person name="Nagy L.G."/>
            <person name="Floudas D."/>
            <person name="Copeland A."/>
            <person name="Barry K.W."/>
            <person name="Cichocki N."/>
            <person name="Veneault-Fourrey C."/>
            <person name="LaButti K."/>
            <person name="Lindquist E.A."/>
            <person name="Lipzen A."/>
            <person name="Lundell T."/>
            <person name="Morin E."/>
            <person name="Murat C."/>
            <person name="Riley R."/>
            <person name="Ohm R."/>
            <person name="Sun H."/>
            <person name="Tunlid A."/>
            <person name="Henrissat B."/>
            <person name="Grigoriev I.V."/>
            <person name="Hibbett D.S."/>
            <person name="Martin F."/>
        </authorList>
    </citation>
    <scope>NUCLEOTIDE SEQUENCE [LARGE SCALE GENOMIC DNA]</scope>
    <source>
        <strain evidence="3">Marx 270</strain>
    </source>
</reference>
<reference evidence="2 3" key="1">
    <citation type="submission" date="2014-04" db="EMBL/GenBank/DDBJ databases">
        <authorList>
            <consortium name="DOE Joint Genome Institute"/>
            <person name="Kuo A."/>
            <person name="Kohler A."/>
            <person name="Costa M.D."/>
            <person name="Nagy L.G."/>
            <person name="Floudas D."/>
            <person name="Copeland A."/>
            <person name="Barry K.W."/>
            <person name="Cichocki N."/>
            <person name="Veneault-Fourrey C."/>
            <person name="LaButti K."/>
            <person name="Lindquist E.A."/>
            <person name="Lipzen A."/>
            <person name="Lundell T."/>
            <person name="Morin E."/>
            <person name="Murat C."/>
            <person name="Sun H."/>
            <person name="Tunlid A."/>
            <person name="Henrissat B."/>
            <person name="Grigoriev I.V."/>
            <person name="Hibbett D.S."/>
            <person name="Martin F."/>
            <person name="Nordberg H.P."/>
            <person name="Cantor M.N."/>
            <person name="Hua S.X."/>
        </authorList>
    </citation>
    <scope>NUCLEOTIDE SEQUENCE [LARGE SCALE GENOMIC DNA]</scope>
    <source>
        <strain evidence="2 3">Marx 270</strain>
    </source>
</reference>
<organism evidence="2 3">
    <name type="scientific">Pisolithus tinctorius Marx 270</name>
    <dbReference type="NCBI Taxonomy" id="870435"/>
    <lineage>
        <taxon>Eukaryota</taxon>
        <taxon>Fungi</taxon>
        <taxon>Dikarya</taxon>
        <taxon>Basidiomycota</taxon>
        <taxon>Agaricomycotina</taxon>
        <taxon>Agaricomycetes</taxon>
        <taxon>Agaricomycetidae</taxon>
        <taxon>Boletales</taxon>
        <taxon>Sclerodermatineae</taxon>
        <taxon>Pisolithaceae</taxon>
        <taxon>Pisolithus</taxon>
    </lineage>
</organism>